<dbReference type="PANTHER" id="PTHR44154">
    <property type="entry name" value="QUINONE OXIDOREDUCTASE"/>
    <property type="match status" value="1"/>
</dbReference>
<dbReference type="Proteomes" id="UP001344906">
    <property type="component" value="Unassembled WGS sequence"/>
</dbReference>
<dbReference type="InterPro" id="IPR051603">
    <property type="entry name" value="Zinc-ADH_QOR/CCCR"/>
</dbReference>
<accession>A0ABQ6FJ68</accession>
<keyword evidence="1" id="KW-0521">NADP</keyword>
<dbReference type="Gene3D" id="3.90.180.10">
    <property type="entry name" value="Medium-chain alcohol dehydrogenases, catalytic domain"/>
    <property type="match status" value="1"/>
</dbReference>
<reference evidence="3 4" key="1">
    <citation type="submission" date="2023-02" db="EMBL/GenBank/DDBJ databases">
        <title>Dictyobacter halimunensis sp. nov., a new member of the class Ktedonobacteria from forest soil in a geothermal area.</title>
        <authorList>
            <person name="Rachmania M.K."/>
            <person name="Ningsih F."/>
            <person name="Sakai Y."/>
            <person name="Yabe S."/>
            <person name="Yokota A."/>
            <person name="Sjamsuridzal W."/>
        </authorList>
    </citation>
    <scope>NUCLEOTIDE SEQUENCE [LARGE SCALE GENOMIC DNA]</scope>
    <source>
        <strain evidence="3 4">S3.2.2.5</strain>
    </source>
</reference>
<feature type="domain" description="Enoyl reductase (ER)" evidence="2">
    <location>
        <begin position="10"/>
        <end position="312"/>
    </location>
</feature>
<dbReference type="Pfam" id="PF13602">
    <property type="entry name" value="ADH_zinc_N_2"/>
    <property type="match status" value="1"/>
</dbReference>
<dbReference type="SMART" id="SM00829">
    <property type="entry name" value="PKS_ER"/>
    <property type="match status" value="1"/>
</dbReference>
<dbReference type="EMBL" id="BSRI01000001">
    <property type="protein sequence ID" value="GLV53677.1"/>
    <property type="molecule type" value="Genomic_DNA"/>
</dbReference>
<evidence type="ECO:0000256" key="1">
    <source>
        <dbReference type="ARBA" id="ARBA00022857"/>
    </source>
</evidence>
<dbReference type="InterPro" id="IPR011032">
    <property type="entry name" value="GroES-like_sf"/>
</dbReference>
<dbReference type="SUPFAM" id="SSF51735">
    <property type="entry name" value="NAD(P)-binding Rossmann-fold domains"/>
    <property type="match status" value="1"/>
</dbReference>
<keyword evidence="4" id="KW-1185">Reference proteome</keyword>
<comment type="caution">
    <text evidence="3">The sequence shown here is derived from an EMBL/GenBank/DDBJ whole genome shotgun (WGS) entry which is preliminary data.</text>
</comment>
<protein>
    <submittedName>
        <fullName evidence="3">NADPH:quinone oxidoreductase</fullName>
    </submittedName>
</protein>
<proteinExistence type="predicted"/>
<dbReference type="RefSeq" id="WP_338247387.1">
    <property type="nucleotide sequence ID" value="NZ_BSRI01000001.1"/>
</dbReference>
<dbReference type="InterPro" id="IPR013154">
    <property type="entry name" value="ADH-like_N"/>
</dbReference>
<gene>
    <name evidence="3" type="ORF">KDH_05290</name>
</gene>
<dbReference type="SUPFAM" id="SSF50129">
    <property type="entry name" value="GroES-like"/>
    <property type="match status" value="1"/>
</dbReference>
<dbReference type="CDD" id="cd08272">
    <property type="entry name" value="MDR6"/>
    <property type="match status" value="1"/>
</dbReference>
<dbReference type="Gene3D" id="3.40.50.720">
    <property type="entry name" value="NAD(P)-binding Rossmann-like Domain"/>
    <property type="match status" value="1"/>
</dbReference>
<sequence>MKAMIIKDFGGPEVFAEQELAKPTPEADEVLVRVYASSINPVDYKIRQSGSWAGVKPPAVIGYDVSGVVEQVGSAVKDFKVGDEVYYTPEIPGRGGSYAEYHVAREAIVAHKPKNLSHIEAACVPLAGGTAWDALITRAQLKVGETVLIHGGTGGVGSMAVQIARAAGAYVYTTCSAKNAELAKRLGAHRVIDYKTENFVDIISRETGGQGVDVVFDTVGGETVANSIPATKMYGRIVSVVDIAGNTYMGFMKNITLHYLFLQRERYKLDYLRNLIERGQLKPIVAQTLPLSQVAQAQRLLEQGGIAGKIAIQVVNQ</sequence>
<evidence type="ECO:0000313" key="4">
    <source>
        <dbReference type="Proteomes" id="UP001344906"/>
    </source>
</evidence>
<dbReference type="PANTHER" id="PTHR44154:SF1">
    <property type="entry name" value="QUINONE OXIDOREDUCTASE"/>
    <property type="match status" value="1"/>
</dbReference>
<dbReference type="Pfam" id="PF08240">
    <property type="entry name" value="ADH_N"/>
    <property type="match status" value="1"/>
</dbReference>
<organism evidence="3 4">
    <name type="scientific">Dictyobacter halimunensis</name>
    <dbReference type="NCBI Taxonomy" id="3026934"/>
    <lineage>
        <taxon>Bacteria</taxon>
        <taxon>Bacillati</taxon>
        <taxon>Chloroflexota</taxon>
        <taxon>Ktedonobacteria</taxon>
        <taxon>Ktedonobacterales</taxon>
        <taxon>Dictyobacteraceae</taxon>
        <taxon>Dictyobacter</taxon>
    </lineage>
</organism>
<evidence type="ECO:0000313" key="3">
    <source>
        <dbReference type="EMBL" id="GLV53677.1"/>
    </source>
</evidence>
<dbReference type="InterPro" id="IPR020843">
    <property type="entry name" value="ER"/>
</dbReference>
<evidence type="ECO:0000259" key="2">
    <source>
        <dbReference type="SMART" id="SM00829"/>
    </source>
</evidence>
<dbReference type="InterPro" id="IPR036291">
    <property type="entry name" value="NAD(P)-bd_dom_sf"/>
</dbReference>
<name>A0ABQ6FJ68_9CHLR</name>